<name>A0AA36GQ06_CYLNA</name>
<organism evidence="2 3">
    <name type="scientific">Cylicocyclus nassatus</name>
    <name type="common">Nematode worm</name>
    <dbReference type="NCBI Taxonomy" id="53992"/>
    <lineage>
        <taxon>Eukaryota</taxon>
        <taxon>Metazoa</taxon>
        <taxon>Ecdysozoa</taxon>
        <taxon>Nematoda</taxon>
        <taxon>Chromadorea</taxon>
        <taxon>Rhabditida</taxon>
        <taxon>Rhabditina</taxon>
        <taxon>Rhabditomorpha</taxon>
        <taxon>Strongyloidea</taxon>
        <taxon>Strongylidae</taxon>
        <taxon>Cylicocyclus</taxon>
    </lineage>
</organism>
<dbReference type="InterPro" id="IPR035231">
    <property type="entry name" value="DUF5346"/>
</dbReference>
<gene>
    <name evidence="2" type="ORF">CYNAS_LOCUS8111</name>
</gene>
<evidence type="ECO:0000313" key="3">
    <source>
        <dbReference type="Proteomes" id="UP001176961"/>
    </source>
</evidence>
<proteinExistence type="predicted"/>
<reference evidence="2" key="1">
    <citation type="submission" date="2023-07" db="EMBL/GenBank/DDBJ databases">
        <authorList>
            <consortium name="CYATHOMIX"/>
        </authorList>
    </citation>
    <scope>NUCLEOTIDE SEQUENCE</scope>
    <source>
        <strain evidence="2">N/A</strain>
    </source>
</reference>
<sequence>MISNFISVLFCAASVALVTSQSAPSSPSGPGQCPGGPSLNIQCDPKRPWPQCPPQSYCYVTGSVDVGPHYCCPVWSTYGASYRPAAPFYDYVPPMPEDWPANIKASANWPTSVISRNAMAKLKTTFNNEDGDEDENVQKFSKVNLRR</sequence>
<comment type="caution">
    <text evidence="2">The sequence shown here is derived from an EMBL/GenBank/DDBJ whole genome shotgun (WGS) entry which is preliminary data.</text>
</comment>
<feature type="signal peptide" evidence="1">
    <location>
        <begin position="1"/>
        <end position="20"/>
    </location>
</feature>
<feature type="chain" id="PRO_5041438342" description="Secreted protein" evidence="1">
    <location>
        <begin position="21"/>
        <end position="147"/>
    </location>
</feature>
<evidence type="ECO:0000313" key="2">
    <source>
        <dbReference type="EMBL" id="CAJ0596128.1"/>
    </source>
</evidence>
<dbReference type="EMBL" id="CATQJL010000112">
    <property type="protein sequence ID" value="CAJ0596128.1"/>
    <property type="molecule type" value="Genomic_DNA"/>
</dbReference>
<keyword evidence="3" id="KW-1185">Reference proteome</keyword>
<accession>A0AA36GQ06</accession>
<evidence type="ECO:0008006" key="4">
    <source>
        <dbReference type="Google" id="ProtNLM"/>
    </source>
</evidence>
<dbReference type="Pfam" id="PF17281">
    <property type="entry name" value="DUF5346"/>
    <property type="match status" value="1"/>
</dbReference>
<dbReference type="Proteomes" id="UP001176961">
    <property type="component" value="Unassembled WGS sequence"/>
</dbReference>
<keyword evidence="1" id="KW-0732">Signal</keyword>
<dbReference type="AlphaFoldDB" id="A0AA36GQ06"/>
<protein>
    <recommendedName>
        <fullName evidence="4">Secreted protein</fullName>
    </recommendedName>
</protein>
<evidence type="ECO:0000256" key="1">
    <source>
        <dbReference type="SAM" id="SignalP"/>
    </source>
</evidence>